<dbReference type="InterPro" id="IPR003795">
    <property type="entry name" value="DUF192"/>
</dbReference>
<protein>
    <recommendedName>
        <fullName evidence="3">ACR</fullName>
    </recommendedName>
</protein>
<name>A0A1E3H1C6_9HYPH</name>
<dbReference type="PANTHER" id="PTHR37953">
    <property type="entry name" value="UPF0127 PROTEIN MJ1496"/>
    <property type="match status" value="1"/>
</dbReference>
<dbReference type="EMBL" id="MCRJ01000061">
    <property type="protein sequence ID" value="ODN70120.1"/>
    <property type="molecule type" value="Genomic_DNA"/>
</dbReference>
<reference evidence="1 2" key="1">
    <citation type="submission" date="2016-07" db="EMBL/GenBank/DDBJ databases">
        <title>Draft Genome Sequence of Methylobrevis pamukkalensis PK2.</title>
        <authorList>
            <person name="Vasilenko O.V."/>
            <person name="Doronina N.V."/>
            <person name="Shmareva M.N."/>
            <person name="Tarlachkov S.V."/>
            <person name="Mustakhimov I."/>
            <person name="Trotsenko Y.A."/>
        </authorList>
    </citation>
    <scope>NUCLEOTIDE SEQUENCE [LARGE SCALE GENOMIC DNA]</scope>
    <source>
        <strain evidence="1 2">PK2</strain>
    </source>
</reference>
<accession>A0A1E3H1C6</accession>
<dbReference type="PANTHER" id="PTHR37953:SF1">
    <property type="entry name" value="UPF0127 PROTEIN MJ1496"/>
    <property type="match status" value="1"/>
</dbReference>
<dbReference type="Pfam" id="PF02643">
    <property type="entry name" value="DUF192"/>
    <property type="match status" value="1"/>
</dbReference>
<organism evidence="1 2">
    <name type="scientific">Methylobrevis pamukkalensis</name>
    <dbReference type="NCBI Taxonomy" id="1439726"/>
    <lineage>
        <taxon>Bacteria</taxon>
        <taxon>Pseudomonadati</taxon>
        <taxon>Pseudomonadota</taxon>
        <taxon>Alphaproteobacteria</taxon>
        <taxon>Hyphomicrobiales</taxon>
        <taxon>Pleomorphomonadaceae</taxon>
        <taxon>Methylobrevis</taxon>
    </lineage>
</organism>
<gene>
    <name evidence="1" type="ORF">A6302_02542</name>
</gene>
<evidence type="ECO:0000313" key="1">
    <source>
        <dbReference type="EMBL" id="ODN70120.1"/>
    </source>
</evidence>
<sequence length="110" mass="12109">MELALTADQRSEGLMYRREMAPDHGMLFDMERVAPAHFWMRNTYISLDIIFIEKNGRVATIAANTEPLSERMIGSGVPVRFVLELVAGTAAKIGLAPGDRVDHPVIAAAQ</sequence>
<proteinExistence type="predicted"/>
<comment type="caution">
    <text evidence="1">The sequence shown here is derived from an EMBL/GenBank/DDBJ whole genome shotgun (WGS) entry which is preliminary data.</text>
</comment>
<keyword evidence="2" id="KW-1185">Reference proteome</keyword>
<dbReference type="InterPro" id="IPR038695">
    <property type="entry name" value="Saro_0823-like_sf"/>
</dbReference>
<dbReference type="AlphaFoldDB" id="A0A1E3H1C6"/>
<evidence type="ECO:0008006" key="3">
    <source>
        <dbReference type="Google" id="ProtNLM"/>
    </source>
</evidence>
<evidence type="ECO:0000313" key="2">
    <source>
        <dbReference type="Proteomes" id="UP000094622"/>
    </source>
</evidence>
<dbReference type="Proteomes" id="UP000094622">
    <property type="component" value="Unassembled WGS sequence"/>
</dbReference>
<dbReference type="Gene3D" id="2.60.120.1140">
    <property type="entry name" value="Protein of unknown function DUF192"/>
    <property type="match status" value="1"/>
</dbReference>